<organism evidence="2 3">
    <name type="scientific">Eremothecium cymbalariae (strain CBS 270.75 / DBVPG 7215 / KCTC 17166 / NRRL Y-17582)</name>
    <name type="common">Yeast</name>
    <dbReference type="NCBI Taxonomy" id="931890"/>
    <lineage>
        <taxon>Eukaryota</taxon>
        <taxon>Fungi</taxon>
        <taxon>Dikarya</taxon>
        <taxon>Ascomycota</taxon>
        <taxon>Saccharomycotina</taxon>
        <taxon>Saccharomycetes</taxon>
        <taxon>Saccharomycetales</taxon>
        <taxon>Saccharomycetaceae</taxon>
        <taxon>Eremothecium</taxon>
    </lineage>
</organism>
<dbReference type="STRING" id="931890.G8JR83"/>
<protein>
    <submittedName>
        <fullName evidence="2">Uncharacterized protein</fullName>
    </submittedName>
</protein>
<feature type="region of interest" description="Disordered" evidence="1">
    <location>
        <begin position="464"/>
        <end position="637"/>
    </location>
</feature>
<feature type="region of interest" description="Disordered" evidence="1">
    <location>
        <begin position="384"/>
        <end position="403"/>
    </location>
</feature>
<dbReference type="Pfam" id="PF20566">
    <property type="entry name" value="Eap1"/>
    <property type="match status" value="1"/>
</dbReference>
<feature type="compositionally biased region" description="Polar residues" evidence="1">
    <location>
        <begin position="13"/>
        <end position="26"/>
    </location>
</feature>
<name>G8JR83_ERECY</name>
<dbReference type="HOGENOM" id="CLU_428227_0_0_1"/>
<dbReference type="eggNOG" id="ENOG502S0PT">
    <property type="taxonomic scope" value="Eukaryota"/>
</dbReference>
<feature type="region of interest" description="Disordered" evidence="1">
    <location>
        <begin position="259"/>
        <end position="282"/>
    </location>
</feature>
<dbReference type="GeneID" id="11468743"/>
<dbReference type="AlphaFoldDB" id="G8JR83"/>
<evidence type="ECO:0000313" key="3">
    <source>
        <dbReference type="Proteomes" id="UP000006790"/>
    </source>
</evidence>
<evidence type="ECO:0000256" key="1">
    <source>
        <dbReference type="SAM" id="MobiDB-lite"/>
    </source>
</evidence>
<proteinExistence type="predicted"/>
<dbReference type="Proteomes" id="UP000006790">
    <property type="component" value="Chromosome 3"/>
</dbReference>
<feature type="compositionally biased region" description="Low complexity" evidence="1">
    <location>
        <begin position="333"/>
        <end position="349"/>
    </location>
</feature>
<feature type="compositionally biased region" description="Polar residues" evidence="1">
    <location>
        <begin position="595"/>
        <end position="607"/>
    </location>
</feature>
<dbReference type="InParanoid" id="G8JR83"/>
<dbReference type="RefSeq" id="XP_003645469.1">
    <property type="nucleotide sequence ID" value="XM_003645421.1"/>
</dbReference>
<accession>G8JR83</accession>
<feature type="compositionally biased region" description="Basic and acidic residues" evidence="1">
    <location>
        <begin position="137"/>
        <end position="159"/>
    </location>
</feature>
<sequence>MPLGPSDLEGMKSEQQGPQHVTTSTEDGPLPSEVDKKNDLLKFVQTIKLKQLNSNKHQDVEFQKGDSNATTKSMNISYMAEGSPPFSIEYKPGLSKKQSVYSVSELLKLQNNIPDDVTSNILLTLPKKSFWRLSGRGYHEGKHSHNHGGKDSGSHDKKSSRNRNSRNNGRRNNQNNNGGNLRNPNHDSSKEVSRDELLAMEEELQPTGNSMADFEKWRAQVKELERKKKGLLRSELKQEDSMKATTSLSDFFNFKKEESSAFEELEPSKTSSATPKGSSSRFSSFFSNASISAVSAAQESNKSVPANSHPEPSTQTSSFRLMSLFNKEEKSDNSPVNSPSTPGTPVTSPQEKSQHTQQQPYAIQTSNSPEQSNQFFQSLMTKGKTGTICNEPSGQNGSHPSNSQHQILEKIAYTGPQQVSAPPGLTKANGPSAIVPTVPPSGFPLHFTHPHMIPPMNSQIAMPPPGFQTFAMAPPPGMFSGATINAEQGHQSQGPPSQQSEPLQSQHQPQQQQQRQQQQQQKQSHHQQQLKQQLKQSQHQQQHQQQEQQEHLQHQHQQSEQSHQSAQQQEQLEYRQQHHQQSQQTQPSVQQQSSGNSNKRSQHTVPSQYMPAPGGLPPLQPPIQGNQNQFTRQQSAAFVPYGQKMVPQPPAGFAPYGQNMMPQPPAGFTPYVQKISQPLTGFNPYDQAIPPQLQQQKK</sequence>
<dbReference type="PANTHER" id="PTHR16148">
    <property type="entry name" value="NF-KAPPA-B-REPRESSING FACTOR-RELATED"/>
    <property type="match status" value="1"/>
</dbReference>
<feature type="compositionally biased region" description="Polar residues" evidence="1">
    <location>
        <begin position="268"/>
        <end position="277"/>
    </location>
</feature>
<feature type="region of interest" description="Disordered" evidence="1">
    <location>
        <begin position="1"/>
        <end position="36"/>
    </location>
</feature>
<dbReference type="KEGG" id="erc:Ecym_3149"/>
<reference evidence="3" key="1">
    <citation type="journal article" date="2012" name="G3 (Bethesda)">
        <title>Pichia sorbitophila, an interspecies yeast hybrid reveals early steps of genome resolution following polyploidization.</title>
        <authorList>
            <person name="Leh Louis V."/>
            <person name="Despons L."/>
            <person name="Friedrich A."/>
            <person name="Martin T."/>
            <person name="Durrens P."/>
            <person name="Casaregola S."/>
            <person name="Neuveglise C."/>
            <person name="Fairhead C."/>
            <person name="Marck C."/>
            <person name="Cruz J.A."/>
            <person name="Straub M.L."/>
            <person name="Kugler V."/>
            <person name="Sacerdot C."/>
            <person name="Uzunov Z."/>
            <person name="Thierry A."/>
            <person name="Weiss S."/>
            <person name="Bleykasten C."/>
            <person name="De Montigny J."/>
            <person name="Jacques N."/>
            <person name="Jung P."/>
            <person name="Lemaire M."/>
            <person name="Mallet S."/>
            <person name="Morel G."/>
            <person name="Richard G.F."/>
            <person name="Sarkar A."/>
            <person name="Savel G."/>
            <person name="Schacherer J."/>
            <person name="Seret M.L."/>
            <person name="Talla E."/>
            <person name="Samson G."/>
            <person name="Jubin C."/>
            <person name="Poulain J."/>
            <person name="Vacherie B."/>
            <person name="Barbe V."/>
            <person name="Pelletier E."/>
            <person name="Sherman D.J."/>
            <person name="Westhof E."/>
            <person name="Weissenbach J."/>
            <person name="Baret P.V."/>
            <person name="Wincker P."/>
            <person name="Gaillardin C."/>
            <person name="Dujon B."/>
            <person name="Souciet J.L."/>
        </authorList>
    </citation>
    <scope>NUCLEOTIDE SEQUENCE [LARGE SCALE GENOMIC DNA]</scope>
    <source>
        <strain evidence="3">CBS 270.75 / DBVPG 7215 / KCTC 17166 / NRRL Y-17582</strain>
    </source>
</reference>
<feature type="region of interest" description="Disordered" evidence="1">
    <location>
        <begin position="328"/>
        <end position="370"/>
    </location>
</feature>
<gene>
    <name evidence="2" type="ordered locus">Ecym_3149</name>
</gene>
<keyword evidence="3" id="KW-1185">Reference proteome</keyword>
<evidence type="ECO:0000313" key="2">
    <source>
        <dbReference type="EMBL" id="AET38652.1"/>
    </source>
</evidence>
<feature type="region of interest" description="Disordered" evidence="1">
    <location>
        <begin position="136"/>
        <end position="193"/>
    </location>
</feature>
<feature type="compositionally biased region" description="Polar residues" evidence="1">
    <location>
        <begin position="355"/>
        <end position="370"/>
    </location>
</feature>
<dbReference type="InterPro" id="IPR046784">
    <property type="entry name" value="Eap1"/>
</dbReference>
<dbReference type="OMA" id="HANNHHF"/>
<feature type="compositionally biased region" description="Polar residues" evidence="1">
    <location>
        <begin position="387"/>
        <end position="403"/>
    </location>
</feature>
<feature type="compositionally biased region" description="Low complexity" evidence="1">
    <location>
        <begin position="165"/>
        <end position="183"/>
    </location>
</feature>
<feature type="compositionally biased region" description="Basic and acidic residues" evidence="1">
    <location>
        <begin position="184"/>
        <end position="193"/>
    </location>
</feature>
<feature type="compositionally biased region" description="Low complexity" evidence="1">
    <location>
        <begin position="487"/>
        <end position="547"/>
    </location>
</feature>
<dbReference type="PANTHER" id="PTHR16148:SF23">
    <property type="entry name" value="B BOX-TYPE DOMAIN-CONTAINING PROTEIN-RELATED"/>
    <property type="match status" value="1"/>
</dbReference>
<dbReference type="OrthoDB" id="4065296at2759"/>
<feature type="compositionally biased region" description="Low complexity" evidence="1">
    <location>
        <begin position="555"/>
        <end position="571"/>
    </location>
</feature>
<dbReference type="EMBL" id="CP002499">
    <property type="protein sequence ID" value="AET38652.1"/>
    <property type="molecule type" value="Genomic_DNA"/>
</dbReference>
<feature type="compositionally biased region" description="Low complexity" evidence="1">
    <location>
        <begin position="579"/>
        <end position="594"/>
    </location>
</feature>